<accession>A0ABQ4GSU2</accession>
<dbReference type="PANTHER" id="PTHR18964">
    <property type="entry name" value="ROK (REPRESSOR, ORF, KINASE) FAMILY"/>
    <property type="match status" value="1"/>
</dbReference>
<dbReference type="InterPro" id="IPR036388">
    <property type="entry name" value="WH-like_DNA-bd_sf"/>
</dbReference>
<evidence type="ECO:0000256" key="1">
    <source>
        <dbReference type="ARBA" id="ARBA00006479"/>
    </source>
</evidence>
<dbReference type="GO" id="GO:0016301">
    <property type="term" value="F:kinase activity"/>
    <property type="evidence" value="ECO:0007669"/>
    <property type="project" value="UniProtKB-KW"/>
</dbReference>
<dbReference type="EMBL" id="BOOF01000032">
    <property type="protein sequence ID" value="GIH64505.1"/>
    <property type="molecule type" value="Genomic_DNA"/>
</dbReference>
<sequence length="423" mass="44596">MQPPPSARDILVLAQIVDLVRAGAAMTRPELEAATGLGRTVVNERLREGVELGVLAEVDAVPSGHRRGRPSRSVRFRTEAGLLLSAALGAVSLHAAVTDLAGNELARDFRDINVQDGPEAVLGAVHEVFGELVRRAGRTVPVWGVAVGVPGPVDVASGRTVAPPSMPGWDDYDVRSWFQCRWEAPVWVDNEVNLMALGEWERGVPRERRDLLYVKVATGIGSGLVTNGRLHRGDSGAAGDIGHVRVTDDRSARCRCGKIGCLEAVASGWALMRTLSKHAKSGESPLLAERLARRGRITAEDIGLATAAGDEVARSAVASSARLTGRTIAGVVNFANPGTLVLGGGVIRYSPLFFEEFRSAVLDGTIELAARNLTIRTASLNFAEGTIGGALLAAHNLFRPSALQIWLGAGTPVGSALCLQTAA</sequence>
<keyword evidence="2" id="KW-0418">Kinase</keyword>
<evidence type="ECO:0000313" key="3">
    <source>
        <dbReference type="Proteomes" id="UP000660454"/>
    </source>
</evidence>
<dbReference type="Gene3D" id="1.10.10.10">
    <property type="entry name" value="Winged helix-like DNA-binding domain superfamily/Winged helix DNA-binding domain"/>
    <property type="match status" value="1"/>
</dbReference>
<comment type="caution">
    <text evidence="2">The sequence shown here is derived from an EMBL/GenBank/DDBJ whole genome shotgun (WGS) entry which is preliminary data.</text>
</comment>
<dbReference type="RefSeq" id="WP_204050741.1">
    <property type="nucleotide sequence ID" value="NZ_BOOF01000032.1"/>
</dbReference>
<dbReference type="SUPFAM" id="SSF53067">
    <property type="entry name" value="Actin-like ATPase domain"/>
    <property type="match status" value="1"/>
</dbReference>
<dbReference type="Gene3D" id="3.30.420.40">
    <property type="match status" value="2"/>
</dbReference>
<dbReference type="PROSITE" id="PS01125">
    <property type="entry name" value="ROK"/>
    <property type="match status" value="1"/>
</dbReference>
<dbReference type="InterPro" id="IPR049874">
    <property type="entry name" value="ROK_cs"/>
</dbReference>
<dbReference type="Pfam" id="PF00480">
    <property type="entry name" value="ROK"/>
    <property type="match status" value="1"/>
</dbReference>
<keyword evidence="2" id="KW-0808">Transferase</keyword>
<comment type="similarity">
    <text evidence="1">Belongs to the ROK (NagC/XylR) family.</text>
</comment>
<proteinExistence type="inferred from homology"/>
<organism evidence="2 3">
    <name type="scientific">Microbispora siamensis</name>
    <dbReference type="NCBI Taxonomy" id="564413"/>
    <lineage>
        <taxon>Bacteria</taxon>
        <taxon>Bacillati</taxon>
        <taxon>Actinomycetota</taxon>
        <taxon>Actinomycetes</taxon>
        <taxon>Streptosporangiales</taxon>
        <taxon>Streptosporangiaceae</taxon>
        <taxon>Microbispora</taxon>
    </lineage>
</organism>
<keyword evidence="3" id="KW-1185">Reference proteome</keyword>
<name>A0ABQ4GSU2_9ACTN</name>
<gene>
    <name evidence="2" type="ORF">Msi02_53220</name>
</gene>
<dbReference type="Proteomes" id="UP000660454">
    <property type="component" value="Unassembled WGS sequence"/>
</dbReference>
<dbReference type="InterPro" id="IPR043129">
    <property type="entry name" value="ATPase_NBD"/>
</dbReference>
<reference evidence="2 3" key="1">
    <citation type="submission" date="2021-01" db="EMBL/GenBank/DDBJ databases">
        <title>Whole genome shotgun sequence of Microbispora siamensis NBRC 104113.</title>
        <authorList>
            <person name="Komaki H."/>
            <person name="Tamura T."/>
        </authorList>
    </citation>
    <scope>NUCLEOTIDE SEQUENCE [LARGE SCALE GENOMIC DNA]</scope>
    <source>
        <strain evidence="2 3">NBRC 104113</strain>
    </source>
</reference>
<dbReference type="PANTHER" id="PTHR18964:SF173">
    <property type="entry name" value="GLUCOKINASE"/>
    <property type="match status" value="1"/>
</dbReference>
<dbReference type="InterPro" id="IPR000600">
    <property type="entry name" value="ROK"/>
</dbReference>
<protein>
    <submittedName>
        <fullName evidence="2">Sugar kinase</fullName>
    </submittedName>
</protein>
<evidence type="ECO:0000313" key="2">
    <source>
        <dbReference type="EMBL" id="GIH64505.1"/>
    </source>
</evidence>